<feature type="transmembrane region" description="Helical" evidence="2">
    <location>
        <begin position="154"/>
        <end position="177"/>
    </location>
</feature>
<keyword evidence="2" id="KW-0812">Transmembrane</keyword>
<dbReference type="SUPFAM" id="SSF103473">
    <property type="entry name" value="MFS general substrate transporter"/>
    <property type="match status" value="1"/>
</dbReference>
<sequence>MTPQATPDDGRIPFRTKFFFGLGTSAEYIVLLGMGSYAMLFYNQVLGLSATLAGAAVSLSLILDGFADPIMGSLSDRTRSRLGRRHPFMYAAPLPIALSLVAIFNPPPGLEHVWLFAWFFTFVVTLRVFMAAYHTPHLALGGELSADYTERTRIMSYNTVMGGVAAMVMAFIALSVFFRATPEYSRGLLNPHAYPPFALFSAGIALALLLASAWFTRDRIPTLPQPPADLPKFSPFEFLKDLGKAITNRNYAWLLVAYFFLSLTLGLRAGLTLYVNTFFWELTSEQLRWFVLGALGGAILGGGLVTRLHQKLDKRTTIVIGCIGLAAIPAIPIVLRMVGLMPPNATMQLTIALLLFSLASLTFTAIIQISVMSVLADIADENELKHGHRQEGVLYSTRALFAKIDMAFGQFLAGVALDLIAFPAKATPGQVPDDVLFKLAMVEGPIAAVPGLLAAVFYARYRITRARHAEIRAELEARRGTGRAPVAEAPAGGAVVAPAE</sequence>
<protein>
    <submittedName>
        <fullName evidence="3">MFS transporter</fullName>
    </submittedName>
</protein>
<feature type="transmembrane region" description="Helical" evidence="2">
    <location>
        <begin position="18"/>
        <end position="40"/>
    </location>
</feature>
<comment type="caution">
    <text evidence="3">The sequence shown here is derived from an EMBL/GenBank/DDBJ whole genome shotgun (WGS) entry which is preliminary data.</text>
</comment>
<dbReference type="InterPro" id="IPR039672">
    <property type="entry name" value="MFS_2"/>
</dbReference>
<feature type="transmembrane region" description="Helical" evidence="2">
    <location>
        <begin position="88"/>
        <end position="107"/>
    </location>
</feature>
<feature type="transmembrane region" description="Helical" evidence="2">
    <location>
        <begin position="113"/>
        <end position="133"/>
    </location>
</feature>
<dbReference type="Gene3D" id="1.20.1250.20">
    <property type="entry name" value="MFS general substrate transporter like domains"/>
    <property type="match status" value="2"/>
</dbReference>
<organism evidence="3 4">
    <name type="scientific">Phenylobacterium terrae</name>
    <dbReference type="NCBI Taxonomy" id="2665495"/>
    <lineage>
        <taxon>Bacteria</taxon>
        <taxon>Pseudomonadati</taxon>
        <taxon>Pseudomonadota</taxon>
        <taxon>Alphaproteobacteria</taxon>
        <taxon>Caulobacterales</taxon>
        <taxon>Caulobacteraceae</taxon>
        <taxon>Phenylobacterium</taxon>
    </lineage>
</organism>
<evidence type="ECO:0000313" key="4">
    <source>
        <dbReference type="Proteomes" id="UP001597237"/>
    </source>
</evidence>
<feature type="transmembrane region" description="Helical" evidence="2">
    <location>
        <begin position="351"/>
        <end position="379"/>
    </location>
</feature>
<keyword evidence="2" id="KW-1133">Transmembrane helix</keyword>
<gene>
    <name evidence="3" type="ORF">ACFSC0_09870</name>
</gene>
<accession>A0ABW4N3C3</accession>
<name>A0ABW4N3C3_9CAUL</name>
<dbReference type="Proteomes" id="UP001597237">
    <property type="component" value="Unassembled WGS sequence"/>
</dbReference>
<evidence type="ECO:0000256" key="1">
    <source>
        <dbReference type="ARBA" id="ARBA00009617"/>
    </source>
</evidence>
<proteinExistence type="inferred from homology"/>
<dbReference type="RefSeq" id="WP_377283108.1">
    <property type="nucleotide sequence ID" value="NZ_JBHRSI010000008.1"/>
</dbReference>
<evidence type="ECO:0000313" key="3">
    <source>
        <dbReference type="EMBL" id="MFD1783700.1"/>
    </source>
</evidence>
<feature type="transmembrane region" description="Helical" evidence="2">
    <location>
        <begin position="251"/>
        <end position="275"/>
    </location>
</feature>
<dbReference type="PANTHER" id="PTHR11328:SF24">
    <property type="entry name" value="MAJOR FACILITATOR SUPERFAMILY (MFS) PROFILE DOMAIN-CONTAINING PROTEIN"/>
    <property type="match status" value="1"/>
</dbReference>
<evidence type="ECO:0000256" key="2">
    <source>
        <dbReference type="SAM" id="Phobius"/>
    </source>
</evidence>
<comment type="similarity">
    <text evidence="1">Belongs to the sodium:galactoside symporter (TC 2.A.2) family.</text>
</comment>
<dbReference type="EMBL" id="JBHUEY010000001">
    <property type="protein sequence ID" value="MFD1783700.1"/>
    <property type="molecule type" value="Genomic_DNA"/>
</dbReference>
<feature type="transmembrane region" description="Helical" evidence="2">
    <location>
        <begin position="46"/>
        <end position="67"/>
    </location>
</feature>
<reference evidence="4" key="1">
    <citation type="journal article" date="2019" name="Int. J. Syst. Evol. Microbiol.">
        <title>The Global Catalogue of Microorganisms (GCM) 10K type strain sequencing project: providing services to taxonomists for standard genome sequencing and annotation.</title>
        <authorList>
            <consortium name="The Broad Institute Genomics Platform"/>
            <consortium name="The Broad Institute Genome Sequencing Center for Infectious Disease"/>
            <person name="Wu L."/>
            <person name="Ma J."/>
        </authorList>
    </citation>
    <scope>NUCLEOTIDE SEQUENCE [LARGE SCALE GENOMIC DNA]</scope>
    <source>
        <strain evidence="4">DFY28</strain>
    </source>
</reference>
<feature type="transmembrane region" description="Helical" evidence="2">
    <location>
        <begin position="400"/>
        <end position="424"/>
    </location>
</feature>
<feature type="transmembrane region" description="Helical" evidence="2">
    <location>
        <begin position="197"/>
        <end position="215"/>
    </location>
</feature>
<keyword evidence="2" id="KW-0472">Membrane</keyword>
<dbReference type="PANTHER" id="PTHR11328">
    <property type="entry name" value="MAJOR FACILITATOR SUPERFAMILY DOMAIN-CONTAINING PROTEIN"/>
    <property type="match status" value="1"/>
</dbReference>
<dbReference type="Pfam" id="PF13347">
    <property type="entry name" value="MFS_2"/>
    <property type="match status" value="1"/>
</dbReference>
<feature type="transmembrane region" description="Helical" evidence="2">
    <location>
        <begin position="436"/>
        <end position="459"/>
    </location>
</feature>
<dbReference type="InterPro" id="IPR036259">
    <property type="entry name" value="MFS_trans_sf"/>
</dbReference>
<keyword evidence="4" id="KW-1185">Reference proteome</keyword>
<feature type="transmembrane region" description="Helical" evidence="2">
    <location>
        <begin position="318"/>
        <end position="339"/>
    </location>
</feature>
<feature type="transmembrane region" description="Helical" evidence="2">
    <location>
        <begin position="287"/>
        <end position="306"/>
    </location>
</feature>